<dbReference type="InterPro" id="IPR000408">
    <property type="entry name" value="Reg_chr_condens"/>
</dbReference>
<evidence type="ECO:0000313" key="3">
    <source>
        <dbReference type="EMBL" id="VFR00975.1"/>
    </source>
</evidence>
<dbReference type="Pfam" id="PF13540">
    <property type="entry name" value="RCC1_2"/>
    <property type="match status" value="1"/>
</dbReference>
<evidence type="ECO:0000313" key="4">
    <source>
        <dbReference type="Proteomes" id="UP000595140"/>
    </source>
</evidence>
<dbReference type="PROSITE" id="PS00626">
    <property type="entry name" value="RCC1_2"/>
    <property type="match status" value="1"/>
</dbReference>
<accession>A0A484NMG2</accession>
<protein>
    <submittedName>
        <fullName evidence="3">Uncharacterized protein</fullName>
    </submittedName>
</protein>
<dbReference type="PRINTS" id="PR00633">
    <property type="entry name" value="RCCNDNSATION"/>
</dbReference>
<dbReference type="OrthoDB" id="8068875at2759"/>
<proteinExistence type="predicted"/>
<dbReference type="AlphaFoldDB" id="A0A484NMG2"/>
<evidence type="ECO:0000256" key="1">
    <source>
        <dbReference type="ARBA" id="ARBA00022737"/>
    </source>
</evidence>
<dbReference type="PANTHER" id="PTHR22870">
    <property type="entry name" value="REGULATOR OF CHROMOSOME CONDENSATION"/>
    <property type="match status" value="1"/>
</dbReference>
<dbReference type="EMBL" id="OOIL02006718">
    <property type="protein sequence ID" value="VFR00975.1"/>
    <property type="molecule type" value="Genomic_DNA"/>
</dbReference>
<dbReference type="InterPro" id="IPR009091">
    <property type="entry name" value="RCC1/BLIP-II"/>
</dbReference>
<keyword evidence="4" id="KW-1185">Reference proteome</keyword>
<dbReference type="PROSITE" id="PS50012">
    <property type="entry name" value="RCC1_3"/>
    <property type="match status" value="1"/>
</dbReference>
<name>A0A484NMG2_9ASTE</name>
<evidence type="ECO:0000256" key="2">
    <source>
        <dbReference type="PROSITE-ProRule" id="PRU00235"/>
    </source>
</evidence>
<organism evidence="3 4">
    <name type="scientific">Cuscuta campestris</name>
    <dbReference type="NCBI Taxonomy" id="132261"/>
    <lineage>
        <taxon>Eukaryota</taxon>
        <taxon>Viridiplantae</taxon>
        <taxon>Streptophyta</taxon>
        <taxon>Embryophyta</taxon>
        <taxon>Tracheophyta</taxon>
        <taxon>Spermatophyta</taxon>
        <taxon>Magnoliopsida</taxon>
        <taxon>eudicotyledons</taxon>
        <taxon>Gunneridae</taxon>
        <taxon>Pentapetalae</taxon>
        <taxon>asterids</taxon>
        <taxon>lamiids</taxon>
        <taxon>Solanales</taxon>
        <taxon>Convolvulaceae</taxon>
        <taxon>Cuscuteae</taxon>
        <taxon>Cuscuta</taxon>
        <taxon>Cuscuta subgen. Grammica</taxon>
        <taxon>Cuscuta sect. Cleistogrammica</taxon>
    </lineage>
</organism>
<sequence length="197" mass="22071">MLSHLISVAFECSEYAPRLIKKLESVKVKEAGAGMLHSACICEKGCVYTFGRRAKENFGFGENYDREPSMICELPSSEMIACGGYHTCVVTSGGELYSWGSNENGCLGTGCTDVTYSPERVQGPFLMDSVYKVCYRLMGIYPCTVIGTPYLVTKHSYQTICFSFYCFQCFGLSVSFHFRTKLNYKSIHPLCILKFKI</sequence>
<dbReference type="Proteomes" id="UP000595140">
    <property type="component" value="Unassembled WGS sequence"/>
</dbReference>
<keyword evidence="1" id="KW-0677">Repeat</keyword>
<dbReference type="Gene3D" id="2.130.10.30">
    <property type="entry name" value="Regulator of chromosome condensation 1/beta-lactamase-inhibitor protein II"/>
    <property type="match status" value="1"/>
</dbReference>
<dbReference type="InterPro" id="IPR051210">
    <property type="entry name" value="Ub_ligase/GEF_domain"/>
</dbReference>
<dbReference type="PANTHER" id="PTHR22870:SF395">
    <property type="entry name" value="UVB-RESISTANCE PROTEIN UVR8-RELATED"/>
    <property type="match status" value="1"/>
</dbReference>
<feature type="repeat" description="RCC1" evidence="2">
    <location>
        <begin position="45"/>
        <end position="93"/>
    </location>
</feature>
<gene>
    <name evidence="3" type="ORF">CCAM_LOCUS42750</name>
</gene>
<dbReference type="SUPFAM" id="SSF50985">
    <property type="entry name" value="RCC1/BLIP-II"/>
    <property type="match status" value="1"/>
</dbReference>
<reference evidence="3 4" key="1">
    <citation type="submission" date="2018-04" db="EMBL/GenBank/DDBJ databases">
        <authorList>
            <person name="Vogel A."/>
        </authorList>
    </citation>
    <scope>NUCLEOTIDE SEQUENCE [LARGE SCALE GENOMIC DNA]</scope>
</reference>